<feature type="region of interest" description="Disordered" evidence="1">
    <location>
        <begin position="43"/>
        <end position="73"/>
    </location>
</feature>
<dbReference type="OrthoDB" id="9811127at2"/>
<accession>A0A1H6D6G6</accession>
<evidence type="ECO:0000313" key="3">
    <source>
        <dbReference type="Proteomes" id="UP000236743"/>
    </source>
</evidence>
<name>A0A1H6D6G6_9HYPH</name>
<feature type="compositionally biased region" description="Polar residues" evidence="1">
    <location>
        <begin position="61"/>
        <end position="73"/>
    </location>
</feature>
<evidence type="ECO:0000313" key="2">
    <source>
        <dbReference type="EMBL" id="SEG80882.1"/>
    </source>
</evidence>
<dbReference type="RefSeq" id="WP_103875440.1">
    <property type="nucleotide sequence ID" value="NZ_FNUY01000017.1"/>
</dbReference>
<gene>
    <name evidence="2" type="ORF">SAMN04488115_11725</name>
</gene>
<dbReference type="EMBL" id="FNUY01000017">
    <property type="protein sequence ID" value="SEG80882.1"/>
    <property type="molecule type" value="Genomic_DNA"/>
</dbReference>
<dbReference type="Proteomes" id="UP000236743">
    <property type="component" value="Unassembled WGS sequence"/>
</dbReference>
<evidence type="ECO:0000256" key="1">
    <source>
        <dbReference type="SAM" id="MobiDB-lite"/>
    </source>
</evidence>
<evidence type="ECO:0008006" key="4">
    <source>
        <dbReference type="Google" id="ProtNLM"/>
    </source>
</evidence>
<reference evidence="2 3" key="1">
    <citation type="submission" date="2016-10" db="EMBL/GenBank/DDBJ databases">
        <authorList>
            <person name="de Groot N.N."/>
        </authorList>
    </citation>
    <scope>NUCLEOTIDE SEQUENCE [LARGE SCALE GENOMIC DNA]</scope>
    <source>
        <strain evidence="2 3">DSM 26656</strain>
    </source>
</reference>
<dbReference type="Pfam" id="PF11154">
    <property type="entry name" value="DUF2934"/>
    <property type="match status" value="1"/>
</dbReference>
<dbReference type="AlphaFoldDB" id="A0A1H6D6G6"/>
<protein>
    <recommendedName>
        <fullName evidence="4">DUF2934 domain-containing protein</fullName>
    </recommendedName>
</protein>
<dbReference type="InterPro" id="IPR021327">
    <property type="entry name" value="DUF2934"/>
</dbReference>
<keyword evidence="3" id="KW-1185">Reference proteome</keyword>
<proteinExistence type="predicted"/>
<sequence length="73" mass="8236">MASKDTAQREIRKIAYALWMEQGQPDGRDREHWEAAKVIWAFRNSDADQSPDETAAPSSRPRATTASEPHSSH</sequence>
<organism evidence="2 3">
    <name type="scientific">Bosea lathyri</name>
    <dbReference type="NCBI Taxonomy" id="1036778"/>
    <lineage>
        <taxon>Bacteria</taxon>
        <taxon>Pseudomonadati</taxon>
        <taxon>Pseudomonadota</taxon>
        <taxon>Alphaproteobacteria</taxon>
        <taxon>Hyphomicrobiales</taxon>
        <taxon>Boseaceae</taxon>
        <taxon>Bosea</taxon>
    </lineage>
</organism>